<dbReference type="Gene3D" id="1.10.1220.10">
    <property type="entry name" value="Met repressor-like"/>
    <property type="match status" value="1"/>
</dbReference>
<organism evidence="1 2">
    <name type="scientific">Faecalicatena acetigenes</name>
    <dbReference type="NCBI Taxonomy" id="2981790"/>
    <lineage>
        <taxon>Bacteria</taxon>
        <taxon>Bacillati</taxon>
        <taxon>Bacillota</taxon>
        <taxon>Clostridia</taxon>
        <taxon>Lachnospirales</taxon>
        <taxon>Lachnospiraceae</taxon>
        <taxon>Faecalicatena</taxon>
    </lineage>
</organism>
<reference evidence="1 2" key="1">
    <citation type="journal article" date="2021" name="ISME Commun">
        <title>Automated analysis of genomic sequences facilitates high-throughput and comprehensive description of bacteria.</title>
        <authorList>
            <person name="Hitch T.C.A."/>
        </authorList>
    </citation>
    <scope>NUCLEOTIDE SEQUENCE [LARGE SCALE GENOMIC DNA]</scope>
    <source>
        <strain evidence="1 2">H2_18</strain>
    </source>
</reference>
<accession>A0ABT2TA22</accession>
<dbReference type="Proteomes" id="UP001652394">
    <property type="component" value="Unassembled WGS sequence"/>
</dbReference>
<name>A0ABT2TA22_9FIRM</name>
<evidence type="ECO:0000313" key="2">
    <source>
        <dbReference type="Proteomes" id="UP001652394"/>
    </source>
</evidence>
<proteinExistence type="predicted"/>
<protein>
    <submittedName>
        <fullName evidence="1">Uncharacterized protein</fullName>
    </submittedName>
</protein>
<comment type="caution">
    <text evidence="1">The sequence shown here is derived from an EMBL/GenBank/DDBJ whole genome shotgun (WGS) entry which is preliminary data.</text>
</comment>
<dbReference type="RefSeq" id="WP_242866570.1">
    <property type="nucleotide sequence ID" value="NZ_JAOQJX010000004.1"/>
</dbReference>
<keyword evidence="2" id="KW-1185">Reference proteome</keyword>
<evidence type="ECO:0000313" key="1">
    <source>
        <dbReference type="EMBL" id="MCU6746826.1"/>
    </source>
</evidence>
<gene>
    <name evidence="1" type="ORF">OCV51_03980</name>
</gene>
<dbReference type="InterPro" id="IPR013321">
    <property type="entry name" value="Arc_rbn_hlx_hlx"/>
</dbReference>
<dbReference type="EMBL" id="JAOQJX010000004">
    <property type="protein sequence ID" value="MCU6746826.1"/>
    <property type="molecule type" value="Genomic_DNA"/>
</dbReference>
<sequence length="45" mass="4894">MSMSTAINVFLKAVAREHRSPLELSAEPLKGNLSGFGIGYDEKVE</sequence>